<accession>A0A1I1E458</accession>
<dbReference type="Pfam" id="PF16405">
    <property type="entry name" value="DUF5013"/>
    <property type="match status" value="1"/>
</dbReference>
<name>A0A1I1E458_9SPHI</name>
<proteinExistence type="predicted"/>
<dbReference type="AlphaFoldDB" id="A0A1I1E458"/>
<dbReference type="InterPro" id="IPR032181">
    <property type="entry name" value="DUF5013"/>
</dbReference>
<dbReference type="Pfam" id="PF16389">
    <property type="entry name" value="DUF4998"/>
    <property type="match status" value="1"/>
</dbReference>
<organism evidence="2 3">
    <name type="scientific">Parapedobacter composti</name>
    <dbReference type="NCBI Taxonomy" id="623281"/>
    <lineage>
        <taxon>Bacteria</taxon>
        <taxon>Pseudomonadati</taxon>
        <taxon>Bacteroidota</taxon>
        <taxon>Sphingobacteriia</taxon>
        <taxon>Sphingobacteriales</taxon>
        <taxon>Sphingobacteriaceae</taxon>
        <taxon>Parapedobacter</taxon>
    </lineage>
</organism>
<evidence type="ECO:0000259" key="1">
    <source>
        <dbReference type="Pfam" id="PF16405"/>
    </source>
</evidence>
<dbReference type="STRING" id="623281.SAMN05421747_101168"/>
<dbReference type="Proteomes" id="UP000199577">
    <property type="component" value="Unassembled WGS sequence"/>
</dbReference>
<feature type="domain" description="DUF5013" evidence="1">
    <location>
        <begin position="235"/>
        <end position="372"/>
    </location>
</feature>
<dbReference type="PROSITE" id="PS51257">
    <property type="entry name" value="PROKAR_LIPOPROTEIN"/>
    <property type="match status" value="1"/>
</dbReference>
<protein>
    <recommendedName>
        <fullName evidence="1">DUF5013 domain-containing protein</fullName>
    </recommendedName>
</protein>
<reference evidence="2 3" key="1">
    <citation type="submission" date="2016-10" db="EMBL/GenBank/DDBJ databases">
        <authorList>
            <person name="de Groot N.N."/>
        </authorList>
    </citation>
    <scope>NUCLEOTIDE SEQUENCE [LARGE SCALE GENOMIC DNA]</scope>
    <source>
        <strain evidence="2 3">DSM 22900</strain>
    </source>
</reference>
<dbReference type="EMBL" id="FOLL01000001">
    <property type="protein sequence ID" value="SFB79643.1"/>
    <property type="molecule type" value="Genomic_DNA"/>
</dbReference>
<evidence type="ECO:0000313" key="2">
    <source>
        <dbReference type="EMBL" id="SFB79643.1"/>
    </source>
</evidence>
<gene>
    <name evidence="2" type="ORF">SAMN05421747_101168</name>
</gene>
<sequence length="395" mass="43922">MIDRIKQLTVLLLVAAGTLACSKMDEYKKYVADGEISYTGKLDSLKIYSGRNRVLVQGVLRSDPKVKECRIYWNGRNDSVSVPITRTQSVDTLRVLIENMEENVHNFEVVTFDDVGNKSITVFGTGIVYGARFQNSLLNRPINFYELFAGDLSLTLNYGRMDLTSGAFATEIQYEDQQGLSHEYMLSIDENDLILENYQVGSSFRYRTKFLPDTLCLDTFYTAFTEIAPNVVYFKNMTFPYQRGAWDGSRWGVPADWVTNAQVRNAGNNTYGGYELRNGNGVLSLEGGWGLRAVVDGKIMQTSNLPPGDYRITIYGIERGAAGSVHFAVAEGTELPNEQNLATQAITYVNCAASGTYSVDFSLTEITQVTVGFIGNMPDTGSWFKVAGNVVFEVL</sequence>
<keyword evidence="3" id="KW-1185">Reference proteome</keyword>
<evidence type="ECO:0000313" key="3">
    <source>
        <dbReference type="Proteomes" id="UP000199577"/>
    </source>
</evidence>